<accession>A0AAV7VR33</accession>
<gene>
    <name evidence="2" type="ORF">NDU88_006574</name>
</gene>
<evidence type="ECO:0000256" key="1">
    <source>
        <dbReference type="SAM" id="MobiDB-lite"/>
    </source>
</evidence>
<reference evidence="2" key="1">
    <citation type="journal article" date="2022" name="bioRxiv">
        <title>Sequencing and chromosome-scale assembly of the giantPleurodeles waltlgenome.</title>
        <authorList>
            <person name="Brown T."/>
            <person name="Elewa A."/>
            <person name="Iarovenko S."/>
            <person name="Subramanian E."/>
            <person name="Araus A.J."/>
            <person name="Petzold A."/>
            <person name="Susuki M."/>
            <person name="Suzuki K.-i.T."/>
            <person name="Hayashi T."/>
            <person name="Toyoda A."/>
            <person name="Oliveira C."/>
            <person name="Osipova E."/>
            <person name="Leigh N.D."/>
            <person name="Simon A."/>
            <person name="Yun M.H."/>
        </authorList>
    </citation>
    <scope>NUCLEOTIDE SEQUENCE</scope>
    <source>
        <strain evidence="2">20211129_DDA</strain>
        <tissue evidence="2">Liver</tissue>
    </source>
</reference>
<feature type="region of interest" description="Disordered" evidence="1">
    <location>
        <begin position="52"/>
        <end position="84"/>
    </location>
</feature>
<feature type="region of interest" description="Disordered" evidence="1">
    <location>
        <begin position="164"/>
        <end position="210"/>
    </location>
</feature>
<evidence type="ECO:0000313" key="3">
    <source>
        <dbReference type="Proteomes" id="UP001066276"/>
    </source>
</evidence>
<dbReference type="AlphaFoldDB" id="A0AAV7VR33"/>
<feature type="compositionally biased region" description="Basic and acidic residues" evidence="1">
    <location>
        <begin position="60"/>
        <end position="78"/>
    </location>
</feature>
<sequence>MLAIKLGIAGHPRTPRQTVMCVLKRVLQNVITAATGLVELVKTLPNSLKINMAQKSARNSGDKAEGSKTTRAGKDKGDSAGAARRPIMTVAKLIGKSTTSVGRDFKNDDGITPPLEVRGKGKIQPTITSFLAAEVQENYTEHTVPPPANSQSVIEVVPLGTNRERVPIETNKPPIRASQSDILDSSVVTKKKSGGSPISRNGHQAHGLRS</sequence>
<dbReference type="EMBL" id="JANPWB010000003">
    <property type="protein sequence ID" value="KAJ1202778.1"/>
    <property type="molecule type" value="Genomic_DNA"/>
</dbReference>
<dbReference type="Proteomes" id="UP001066276">
    <property type="component" value="Chromosome 2_1"/>
</dbReference>
<name>A0AAV7VR33_PLEWA</name>
<protein>
    <submittedName>
        <fullName evidence="2">Uncharacterized protein</fullName>
    </submittedName>
</protein>
<keyword evidence="3" id="KW-1185">Reference proteome</keyword>
<organism evidence="2 3">
    <name type="scientific">Pleurodeles waltl</name>
    <name type="common">Iberian ribbed newt</name>
    <dbReference type="NCBI Taxonomy" id="8319"/>
    <lineage>
        <taxon>Eukaryota</taxon>
        <taxon>Metazoa</taxon>
        <taxon>Chordata</taxon>
        <taxon>Craniata</taxon>
        <taxon>Vertebrata</taxon>
        <taxon>Euteleostomi</taxon>
        <taxon>Amphibia</taxon>
        <taxon>Batrachia</taxon>
        <taxon>Caudata</taxon>
        <taxon>Salamandroidea</taxon>
        <taxon>Salamandridae</taxon>
        <taxon>Pleurodelinae</taxon>
        <taxon>Pleurodeles</taxon>
    </lineage>
</organism>
<comment type="caution">
    <text evidence="2">The sequence shown here is derived from an EMBL/GenBank/DDBJ whole genome shotgun (WGS) entry which is preliminary data.</text>
</comment>
<evidence type="ECO:0000313" key="2">
    <source>
        <dbReference type="EMBL" id="KAJ1202778.1"/>
    </source>
</evidence>
<proteinExistence type="predicted"/>